<feature type="region of interest" description="Disordered" evidence="5">
    <location>
        <begin position="42"/>
        <end position="73"/>
    </location>
</feature>
<dbReference type="KEGG" id="sgm:GCM10017557_73310"/>
<dbReference type="PANTHER" id="PTHR11559">
    <property type="entry name" value="CARBOXYLESTERASE"/>
    <property type="match status" value="1"/>
</dbReference>
<feature type="compositionally biased region" description="Low complexity" evidence="5">
    <location>
        <begin position="42"/>
        <end position="55"/>
    </location>
</feature>
<dbReference type="PROSITE" id="PS51318">
    <property type="entry name" value="TAT"/>
    <property type="match status" value="1"/>
</dbReference>
<evidence type="ECO:0000313" key="8">
    <source>
        <dbReference type="Proteomes" id="UP000516444"/>
    </source>
</evidence>
<evidence type="ECO:0000259" key="6">
    <source>
        <dbReference type="Pfam" id="PF00135"/>
    </source>
</evidence>
<dbReference type="PRINTS" id="PR00878">
    <property type="entry name" value="CHOLNESTRASE"/>
</dbReference>
<dbReference type="GO" id="GO:0004104">
    <property type="term" value="F:cholinesterase activity"/>
    <property type="evidence" value="ECO:0007669"/>
    <property type="project" value="InterPro"/>
</dbReference>
<feature type="compositionally biased region" description="Basic and acidic residues" evidence="5">
    <location>
        <begin position="56"/>
        <end position="66"/>
    </location>
</feature>
<reference evidence="7 8" key="1">
    <citation type="journal article" date="2014" name="Int. J. Syst. Evol. Microbiol.">
        <title>Complete genome sequence of Corynebacterium casei LMG S-19264T (=DSM 44701T), isolated from a smear-ripened cheese.</title>
        <authorList>
            <consortium name="US DOE Joint Genome Institute (JGI-PGF)"/>
            <person name="Walter F."/>
            <person name="Albersmeier A."/>
            <person name="Kalinowski J."/>
            <person name="Ruckert C."/>
        </authorList>
    </citation>
    <scope>NUCLEOTIDE SEQUENCE [LARGE SCALE GENOMIC DNA]</scope>
    <source>
        <strain evidence="7 8">JCM 4677</strain>
    </source>
</reference>
<dbReference type="InterPro" id="IPR006311">
    <property type="entry name" value="TAT_signal"/>
</dbReference>
<keyword evidence="8" id="KW-1185">Reference proteome</keyword>
<keyword evidence="2 4" id="KW-0378">Hydrolase</keyword>
<dbReference type="SUPFAM" id="SSF53474">
    <property type="entry name" value="alpha/beta-Hydrolases"/>
    <property type="match status" value="1"/>
</dbReference>
<dbReference type="Proteomes" id="UP000516444">
    <property type="component" value="Chromosome"/>
</dbReference>
<protein>
    <recommendedName>
        <fullName evidence="4">Carboxylic ester hydrolase</fullName>
        <ecNumber evidence="4">3.1.1.-</ecNumber>
    </recommendedName>
</protein>
<proteinExistence type="inferred from homology"/>
<dbReference type="InterPro" id="IPR002018">
    <property type="entry name" value="CarbesteraseB"/>
</dbReference>
<dbReference type="PROSITE" id="PS00122">
    <property type="entry name" value="CARBOXYLESTERASE_B_1"/>
    <property type="match status" value="1"/>
</dbReference>
<evidence type="ECO:0000256" key="4">
    <source>
        <dbReference type="RuleBase" id="RU361235"/>
    </source>
</evidence>
<evidence type="ECO:0000256" key="3">
    <source>
        <dbReference type="PIRSR" id="PIRSR600997-1"/>
    </source>
</evidence>
<evidence type="ECO:0000256" key="5">
    <source>
        <dbReference type="SAM" id="MobiDB-lite"/>
    </source>
</evidence>
<dbReference type="InterPro" id="IPR019826">
    <property type="entry name" value="Carboxylesterase_B_AS"/>
</dbReference>
<dbReference type="Gene3D" id="3.40.50.1820">
    <property type="entry name" value="alpha/beta hydrolase"/>
    <property type="match status" value="1"/>
</dbReference>
<accession>A0A7G1PBQ3</accession>
<dbReference type="InterPro" id="IPR000997">
    <property type="entry name" value="Cholinesterase"/>
</dbReference>
<sequence length="583" mass="62442">MAVSDSHHPSPADPALHRRDFLGRTTGIAVGAVLLNAVGAQSASSAEPSGKSAGKSSEKSFGDRPVRTASGLVSGVPGAASGVTVFKGLPYASSTAGTNRWRPPQPAPSWTGIRKADTFGDAPPQESSTLPMSEDCLNLNIWTGAGSGVERRPVYVWLYGGGFSAGSGSDPSFDGSVLASKGVVVVTINYRLGALGFLATPELSEESDQGVSGNYGLLDQIAALKWVRRNIAAFGGDPRHVTVGGQSAGAGSTDMLSMSPLAAGLFQRSLAESQVRCPSDPELRYLGVSLRTMDAALQQGPAYGATKGATTLKQLRALPWQDFTDGASLKDETVDTKSVAKPPLFRPVVDGWVLPAGYRETYDARTQNDVWYLAGNNLDESGAVPETAFEHWRQTGYPDRPGAPPVHVTLDDYVTAARRKFGTMADEFLRIYPAGTDGEAALASNDAVRDNSRVSTYLWGTEWTKGADRPVYTYFWTHRPPGPDHDIRGAYHGSEIVYFFGNLSPDTQGWTDQDHEIADTMSSYLANYIATGNPNGPGLPRWPAYGPGSPTVMEVGEHFGPMRVASPEKLHFWKRYFATQDAW</sequence>
<gene>
    <name evidence="7" type="ORF">GCM10017557_73310</name>
</gene>
<dbReference type="EC" id="3.1.1.-" evidence="4"/>
<comment type="similarity">
    <text evidence="1 4">Belongs to the type-B carboxylesterase/lipase family.</text>
</comment>
<dbReference type="RefSeq" id="WP_190854070.1">
    <property type="nucleotide sequence ID" value="NZ_AP023440.1"/>
</dbReference>
<dbReference type="InterPro" id="IPR050309">
    <property type="entry name" value="Type-B_Carboxylest/Lipase"/>
</dbReference>
<dbReference type="AlphaFoldDB" id="A0A7G1PBQ3"/>
<evidence type="ECO:0000256" key="2">
    <source>
        <dbReference type="ARBA" id="ARBA00022801"/>
    </source>
</evidence>
<feature type="active site" description="Charge relay system" evidence="3">
    <location>
        <position position="492"/>
    </location>
</feature>
<feature type="domain" description="Carboxylesterase type B" evidence="6">
    <location>
        <begin position="66"/>
        <end position="573"/>
    </location>
</feature>
<dbReference type="Pfam" id="PF00135">
    <property type="entry name" value="COesterase"/>
    <property type="match status" value="1"/>
</dbReference>
<dbReference type="InterPro" id="IPR029058">
    <property type="entry name" value="AB_hydrolase_fold"/>
</dbReference>
<dbReference type="EMBL" id="AP023440">
    <property type="protein sequence ID" value="BCL32472.1"/>
    <property type="molecule type" value="Genomic_DNA"/>
</dbReference>
<evidence type="ECO:0000313" key="7">
    <source>
        <dbReference type="EMBL" id="BCL32472.1"/>
    </source>
</evidence>
<name>A0A7G1PBQ3_9ACTN</name>
<evidence type="ECO:0000256" key="1">
    <source>
        <dbReference type="ARBA" id="ARBA00005964"/>
    </source>
</evidence>
<organism evidence="7 8">
    <name type="scientific">Streptomyces aurantiacus</name>
    <dbReference type="NCBI Taxonomy" id="47760"/>
    <lineage>
        <taxon>Bacteria</taxon>
        <taxon>Bacillati</taxon>
        <taxon>Actinomycetota</taxon>
        <taxon>Actinomycetes</taxon>
        <taxon>Kitasatosporales</taxon>
        <taxon>Streptomycetaceae</taxon>
        <taxon>Streptomyces</taxon>
        <taxon>Streptomyces aurantiacus group</taxon>
    </lineage>
</organism>
<feature type="active site" description="Acyl-ester intermediate" evidence="3">
    <location>
        <position position="247"/>
    </location>
</feature>
<feature type="active site" description="Charge relay system" evidence="3">
    <location>
        <position position="380"/>
    </location>
</feature>